<proteinExistence type="predicted"/>
<evidence type="ECO:0000313" key="5">
    <source>
        <dbReference type="Proteomes" id="UP000001542"/>
    </source>
</evidence>
<dbReference type="KEGG" id="tva:4774509"/>
<gene>
    <name evidence="4" type="ORF">TVAG_348090</name>
</gene>
<dbReference type="FunCoup" id="A2DSV0">
    <property type="interactions" value="769"/>
</dbReference>
<dbReference type="eggNOG" id="KOG1628">
    <property type="taxonomic scope" value="Eukaryota"/>
</dbReference>
<dbReference type="GO" id="GO:0005829">
    <property type="term" value="C:cytosol"/>
    <property type="evidence" value="ECO:0000318"/>
    <property type="project" value="GO_Central"/>
</dbReference>
<dbReference type="Pfam" id="PF01015">
    <property type="entry name" value="Ribosomal_S3Ae"/>
    <property type="match status" value="1"/>
</dbReference>
<dbReference type="VEuPathDB" id="TrichDB:TVAGG3_0962610"/>
<keyword evidence="2 4" id="KW-0689">Ribosomal protein</keyword>
<keyword evidence="1" id="KW-0963">Cytoplasm</keyword>
<evidence type="ECO:0000256" key="2">
    <source>
        <dbReference type="ARBA" id="ARBA00022980"/>
    </source>
</evidence>
<dbReference type="GO" id="GO:0006412">
    <property type="term" value="P:translation"/>
    <property type="evidence" value="ECO:0007669"/>
    <property type="project" value="InterPro"/>
</dbReference>
<dbReference type="InParanoid" id="A2DSV0"/>
<evidence type="ECO:0000313" key="4">
    <source>
        <dbReference type="EMBL" id="EAY16499.1"/>
    </source>
</evidence>
<protein>
    <submittedName>
        <fullName evidence="4">Ribosomal protein S3Ae, putative</fullName>
    </submittedName>
</protein>
<dbReference type="OMA" id="GEATNCD"/>
<organism evidence="4 5">
    <name type="scientific">Trichomonas vaginalis (strain ATCC PRA-98 / G3)</name>
    <dbReference type="NCBI Taxonomy" id="412133"/>
    <lineage>
        <taxon>Eukaryota</taxon>
        <taxon>Metamonada</taxon>
        <taxon>Parabasalia</taxon>
        <taxon>Trichomonadida</taxon>
        <taxon>Trichomonadidae</taxon>
        <taxon>Trichomonas</taxon>
    </lineage>
</organism>
<dbReference type="GO" id="GO:1990904">
    <property type="term" value="C:ribonucleoprotein complex"/>
    <property type="evidence" value="ECO:0007669"/>
    <property type="project" value="UniProtKB-KW"/>
</dbReference>
<keyword evidence="5" id="KW-1185">Reference proteome</keyword>
<dbReference type="PANTHER" id="PTHR11830">
    <property type="entry name" value="40S RIBOSOMAL PROTEIN S3A"/>
    <property type="match status" value="1"/>
</dbReference>
<evidence type="ECO:0000256" key="1">
    <source>
        <dbReference type="ARBA" id="ARBA00022490"/>
    </source>
</evidence>
<dbReference type="GO" id="GO:0003735">
    <property type="term" value="F:structural constituent of ribosome"/>
    <property type="evidence" value="ECO:0007669"/>
    <property type="project" value="InterPro"/>
</dbReference>
<dbReference type="AlphaFoldDB" id="A2DSV0"/>
<evidence type="ECO:0000256" key="3">
    <source>
        <dbReference type="ARBA" id="ARBA00023274"/>
    </source>
</evidence>
<dbReference type="STRING" id="5722.A2DSV0"/>
<name>A2DSV0_TRIV3</name>
<dbReference type="OrthoDB" id="9834376at2759"/>
<reference evidence="4" key="1">
    <citation type="submission" date="2006-10" db="EMBL/GenBank/DDBJ databases">
        <authorList>
            <person name="Amadeo P."/>
            <person name="Zhao Q."/>
            <person name="Wortman J."/>
            <person name="Fraser-Liggett C."/>
            <person name="Carlton J."/>
        </authorList>
    </citation>
    <scope>NUCLEOTIDE SEQUENCE</scope>
    <source>
        <strain evidence="4">G3</strain>
    </source>
</reference>
<dbReference type="SMART" id="SM01397">
    <property type="entry name" value="Ribosomal_S3Ae"/>
    <property type="match status" value="1"/>
</dbReference>
<reference evidence="4" key="2">
    <citation type="journal article" date="2007" name="Science">
        <title>Draft genome sequence of the sexually transmitted pathogen Trichomonas vaginalis.</title>
        <authorList>
            <person name="Carlton J.M."/>
            <person name="Hirt R.P."/>
            <person name="Silva J.C."/>
            <person name="Delcher A.L."/>
            <person name="Schatz M."/>
            <person name="Zhao Q."/>
            <person name="Wortman J.R."/>
            <person name="Bidwell S.L."/>
            <person name="Alsmark U.C.M."/>
            <person name="Besteiro S."/>
            <person name="Sicheritz-Ponten T."/>
            <person name="Noel C.J."/>
            <person name="Dacks J.B."/>
            <person name="Foster P.G."/>
            <person name="Simillion C."/>
            <person name="Van de Peer Y."/>
            <person name="Miranda-Saavedra D."/>
            <person name="Barton G.J."/>
            <person name="Westrop G.D."/>
            <person name="Mueller S."/>
            <person name="Dessi D."/>
            <person name="Fiori P.L."/>
            <person name="Ren Q."/>
            <person name="Paulsen I."/>
            <person name="Zhang H."/>
            <person name="Bastida-Corcuera F.D."/>
            <person name="Simoes-Barbosa A."/>
            <person name="Brown M.T."/>
            <person name="Hayes R.D."/>
            <person name="Mukherjee M."/>
            <person name="Okumura C.Y."/>
            <person name="Schneider R."/>
            <person name="Smith A.J."/>
            <person name="Vanacova S."/>
            <person name="Villalvazo M."/>
            <person name="Haas B.J."/>
            <person name="Pertea M."/>
            <person name="Feldblyum T.V."/>
            <person name="Utterback T.R."/>
            <person name="Shu C.L."/>
            <person name="Osoegawa K."/>
            <person name="de Jong P.J."/>
            <person name="Hrdy I."/>
            <person name="Horvathova L."/>
            <person name="Zubacova Z."/>
            <person name="Dolezal P."/>
            <person name="Malik S.B."/>
            <person name="Logsdon J.M. Jr."/>
            <person name="Henze K."/>
            <person name="Gupta A."/>
            <person name="Wang C.C."/>
            <person name="Dunne R.L."/>
            <person name="Upcroft J.A."/>
            <person name="Upcroft P."/>
            <person name="White O."/>
            <person name="Salzberg S.L."/>
            <person name="Tang P."/>
            <person name="Chiu C.-H."/>
            <person name="Lee Y.-S."/>
            <person name="Embley T.M."/>
            <person name="Coombs G.H."/>
            <person name="Mottram J.C."/>
            <person name="Tachezy J."/>
            <person name="Fraser-Liggett C.M."/>
            <person name="Johnson P.J."/>
        </authorList>
    </citation>
    <scope>NUCLEOTIDE SEQUENCE [LARGE SCALE GENOMIC DNA]</scope>
    <source>
        <strain evidence="4">G3</strain>
    </source>
</reference>
<accession>A2DSV0</accession>
<dbReference type="Proteomes" id="UP000001542">
    <property type="component" value="Unassembled WGS sequence"/>
</dbReference>
<dbReference type="EMBL" id="DS113241">
    <property type="protein sequence ID" value="EAY16499.1"/>
    <property type="molecule type" value="Genomic_DNA"/>
</dbReference>
<sequence length="247" mass="28084">MGASKQQRPKTSKKIKQDSFIKKEWRHVLVPAYFTGKRDIGVTVSNKCARGRVPMDYVNNRVWELSHADMVNDLSHAYRLFSWRSIAAGSEVYTQFAGMRLTHDKLDSIMRKYRTMIDASVDAKTADGFILRLFTIGFTKKLANSHKNHTYANSHKARQVRDVMIKALTDACEANGVEQLCKDFVDEKIENEIVDKCKQICQIESVYITKVKVIKAPALSNEQVKTLKISKDAAQLSLAPTERPTEE</sequence>
<dbReference type="GO" id="GO:0005840">
    <property type="term" value="C:ribosome"/>
    <property type="evidence" value="ECO:0007669"/>
    <property type="project" value="UniProtKB-KW"/>
</dbReference>
<dbReference type="RefSeq" id="XP_001328722.1">
    <property type="nucleotide sequence ID" value="XM_001328687.1"/>
</dbReference>
<dbReference type="SMR" id="A2DSV0"/>
<dbReference type="InterPro" id="IPR001593">
    <property type="entry name" value="Ribosomal_eS1"/>
</dbReference>
<dbReference type="VEuPathDB" id="TrichDB:TVAG_348090"/>
<keyword evidence="3" id="KW-0687">Ribonucleoprotein</keyword>